<keyword evidence="5" id="KW-1185">Reference proteome</keyword>
<dbReference type="EMBL" id="KE504190">
    <property type="protein sequence ID" value="EPS96316.1"/>
    <property type="molecule type" value="Genomic_DNA"/>
</dbReference>
<evidence type="ECO:0000259" key="3">
    <source>
        <dbReference type="Pfam" id="PF10342"/>
    </source>
</evidence>
<keyword evidence="1 2" id="KW-0732">Signal</keyword>
<evidence type="ECO:0000256" key="2">
    <source>
        <dbReference type="SAM" id="SignalP"/>
    </source>
</evidence>
<reference evidence="4 5" key="1">
    <citation type="journal article" date="2012" name="Science">
        <title>The Paleozoic origin of enzymatic lignin decomposition reconstructed from 31 fungal genomes.</title>
        <authorList>
            <person name="Floudas D."/>
            <person name="Binder M."/>
            <person name="Riley R."/>
            <person name="Barry K."/>
            <person name="Blanchette R.A."/>
            <person name="Henrissat B."/>
            <person name="Martinez A.T."/>
            <person name="Otillar R."/>
            <person name="Spatafora J.W."/>
            <person name="Yadav J.S."/>
            <person name="Aerts A."/>
            <person name="Benoit I."/>
            <person name="Boyd A."/>
            <person name="Carlson A."/>
            <person name="Copeland A."/>
            <person name="Coutinho P.M."/>
            <person name="de Vries R.P."/>
            <person name="Ferreira P."/>
            <person name="Findley K."/>
            <person name="Foster B."/>
            <person name="Gaskell J."/>
            <person name="Glotzer D."/>
            <person name="Gorecki P."/>
            <person name="Heitman J."/>
            <person name="Hesse C."/>
            <person name="Hori C."/>
            <person name="Igarashi K."/>
            <person name="Jurgens J.A."/>
            <person name="Kallen N."/>
            <person name="Kersten P."/>
            <person name="Kohler A."/>
            <person name="Kuees U."/>
            <person name="Kumar T.K.A."/>
            <person name="Kuo A."/>
            <person name="LaButti K."/>
            <person name="Larrondo L.F."/>
            <person name="Lindquist E."/>
            <person name="Ling A."/>
            <person name="Lombard V."/>
            <person name="Lucas S."/>
            <person name="Lundell T."/>
            <person name="Martin R."/>
            <person name="McLaughlin D.J."/>
            <person name="Morgenstern I."/>
            <person name="Morin E."/>
            <person name="Murat C."/>
            <person name="Nagy L.G."/>
            <person name="Nolan M."/>
            <person name="Ohm R.A."/>
            <person name="Patyshakuliyeva A."/>
            <person name="Rokas A."/>
            <person name="Ruiz-Duenas F.J."/>
            <person name="Sabat G."/>
            <person name="Salamov A."/>
            <person name="Samejima M."/>
            <person name="Schmutz J."/>
            <person name="Slot J.C."/>
            <person name="St John F."/>
            <person name="Stenlid J."/>
            <person name="Sun H."/>
            <person name="Sun S."/>
            <person name="Syed K."/>
            <person name="Tsang A."/>
            <person name="Wiebenga A."/>
            <person name="Young D."/>
            <person name="Pisabarro A."/>
            <person name="Eastwood D.C."/>
            <person name="Martin F."/>
            <person name="Cullen D."/>
            <person name="Grigoriev I.V."/>
            <person name="Hibbett D.S."/>
        </authorList>
    </citation>
    <scope>NUCLEOTIDE SEQUENCE</scope>
    <source>
        <strain evidence="5">FP-58527</strain>
    </source>
</reference>
<dbReference type="STRING" id="743788.S8DSU7"/>
<gene>
    <name evidence="4" type="ORF">FOMPIDRAFT_1025419</name>
</gene>
<dbReference type="InterPro" id="IPR018466">
    <property type="entry name" value="Kre9/Knh1-like_N"/>
</dbReference>
<feature type="chain" id="PRO_5004562494" description="Yeast cell wall synthesis Kre9/Knh1-like N-terminal domain-containing protein" evidence="2">
    <location>
        <begin position="18"/>
        <end position="117"/>
    </location>
</feature>
<dbReference type="InParanoid" id="S8DSU7"/>
<sequence length="117" mass="12986">MKVTRSVLLAFVAAASALVLDAPNNWHANERVTERWQEQNGDPAQFGLQLAAANNNNKNNNRNWDVANNVRTANEQVSFQVPNVPAGRYFLRAVDTNNQNKVYAQTARFDIASGNSN</sequence>
<feature type="signal peptide" evidence="2">
    <location>
        <begin position="1"/>
        <end position="17"/>
    </location>
</feature>
<name>S8DSU7_FOMSC</name>
<proteinExistence type="predicted"/>
<organism evidence="4 5">
    <name type="scientific">Fomitopsis schrenkii</name>
    <name type="common">Brown rot fungus</name>
    <dbReference type="NCBI Taxonomy" id="2126942"/>
    <lineage>
        <taxon>Eukaryota</taxon>
        <taxon>Fungi</taxon>
        <taxon>Dikarya</taxon>
        <taxon>Basidiomycota</taxon>
        <taxon>Agaricomycotina</taxon>
        <taxon>Agaricomycetes</taxon>
        <taxon>Polyporales</taxon>
        <taxon>Fomitopsis</taxon>
    </lineage>
</organism>
<accession>S8DSU7</accession>
<dbReference type="HOGENOM" id="CLU_160177_0_0_1"/>
<dbReference type="OrthoDB" id="5420143at2759"/>
<feature type="domain" description="Yeast cell wall synthesis Kre9/Knh1-like N-terminal" evidence="3">
    <location>
        <begin position="25"/>
        <end position="111"/>
    </location>
</feature>
<evidence type="ECO:0000256" key="1">
    <source>
        <dbReference type="ARBA" id="ARBA00022729"/>
    </source>
</evidence>
<evidence type="ECO:0000313" key="5">
    <source>
        <dbReference type="Proteomes" id="UP000015241"/>
    </source>
</evidence>
<protein>
    <recommendedName>
        <fullName evidence="3">Yeast cell wall synthesis Kre9/Knh1-like N-terminal domain-containing protein</fullName>
    </recommendedName>
</protein>
<dbReference type="AlphaFoldDB" id="S8DSU7"/>
<dbReference type="Pfam" id="PF10342">
    <property type="entry name" value="Kre9_KNH"/>
    <property type="match status" value="1"/>
</dbReference>
<dbReference type="Proteomes" id="UP000015241">
    <property type="component" value="Unassembled WGS sequence"/>
</dbReference>
<evidence type="ECO:0000313" key="4">
    <source>
        <dbReference type="EMBL" id="EPS96316.1"/>
    </source>
</evidence>